<sequence>MNKYALIEQFNLCFNQLEIEISALSSALRELTLLPSCVFELPDVSKEEEHDEITRVTVSPSYNLDALELSLNLIANLFIYDNAPHISSKRAIRLPGALCFSASNSEFKNVKAKIESINTLKKKLLNIVTKESGISKEERFNFVHNQLKGLITLNAYRTLTLISDPDTVRFGWANKNIIKNLTRDAILTQLEKSLEANRAVPPYTSEQWALRINKEIATITQLPEKAKLKIRRPVKVQPIARVWYSDIQKQVQYACPLPLFVFYIEKEPDFKPIIGELADYDANNIQIRHRPKSKQLELIIPRLHLYLEQS</sequence>
<dbReference type="GO" id="GO:0006274">
    <property type="term" value="P:DNA replication termination"/>
    <property type="evidence" value="ECO:0007669"/>
    <property type="project" value="UniProtKB-UniRule"/>
</dbReference>
<dbReference type="EMBL" id="LXEN01000001">
    <property type="protein sequence ID" value="OAT39459.1"/>
    <property type="molecule type" value="Genomic_DNA"/>
</dbReference>
<dbReference type="PATRIC" id="fig|1354337.4.peg.3"/>
<evidence type="ECO:0000256" key="1">
    <source>
        <dbReference type="ARBA" id="ARBA00022490"/>
    </source>
</evidence>
<evidence type="ECO:0000256" key="2">
    <source>
        <dbReference type="ARBA" id="ARBA00022705"/>
    </source>
</evidence>
<dbReference type="InterPro" id="IPR036384">
    <property type="entry name" value="Tus_sf"/>
</dbReference>
<dbReference type="OrthoDB" id="6298545at2"/>
<reference evidence="5 6" key="1">
    <citation type="submission" date="2016-04" db="EMBL/GenBank/DDBJ databases">
        <title>ATOL: Assembling a taxonomically balanced genome-scale reconstruction of the evolutionary history of the Enterobacteriaceae.</title>
        <authorList>
            <person name="Plunkett G.III."/>
            <person name="Neeno-Eckwall E.C."/>
            <person name="Glasner J.D."/>
            <person name="Perna N.T."/>
        </authorList>
    </citation>
    <scope>NUCLEOTIDE SEQUENCE [LARGE SCALE GENOMIC DNA]</scope>
    <source>
        <strain evidence="5 6">ATCC 19692</strain>
    </source>
</reference>
<dbReference type="GO" id="GO:0005737">
    <property type="term" value="C:cytoplasm"/>
    <property type="evidence" value="ECO:0007669"/>
    <property type="project" value="InterPro"/>
</dbReference>
<dbReference type="NCBIfam" id="TIGR02648">
    <property type="entry name" value="rep_term_tus"/>
    <property type="match status" value="1"/>
</dbReference>
<evidence type="ECO:0000256" key="3">
    <source>
        <dbReference type="ARBA" id="ARBA00023125"/>
    </source>
</evidence>
<dbReference type="Proteomes" id="UP000094023">
    <property type="component" value="Unassembled WGS sequence"/>
</dbReference>
<name>A0A198GRH3_9GAMM</name>
<keyword evidence="2" id="KW-0235">DNA replication</keyword>
<keyword evidence="3" id="KW-0238">DNA-binding</keyword>
<keyword evidence="6" id="KW-1185">Reference proteome</keyword>
<keyword evidence="1" id="KW-0963">Cytoplasm</keyword>
<dbReference type="Gene3D" id="3.50.14.10">
    <property type="entry name" value="Replication terminator Tus, domain 1 superfamily/Replication terminator Tus"/>
    <property type="match status" value="1"/>
</dbReference>
<comment type="caution">
    <text evidence="5">The sequence shown here is derived from an EMBL/GenBank/DDBJ whole genome shotgun (WGS) entry which is preliminary data.</text>
</comment>
<accession>A0A198GRH3</accession>
<dbReference type="SUPFAM" id="SSF56596">
    <property type="entry name" value="Replication terminator protein (Tus)"/>
    <property type="match status" value="1"/>
</dbReference>
<dbReference type="InterPro" id="IPR036381">
    <property type="entry name" value="Tus_dom1"/>
</dbReference>
<dbReference type="Gene3D" id="3.30.54.10">
    <property type="match status" value="1"/>
</dbReference>
<proteinExistence type="predicted"/>
<dbReference type="InterPro" id="IPR008865">
    <property type="entry name" value="DNA_replication_term_site-bd"/>
</dbReference>
<dbReference type="GO" id="GO:0003677">
    <property type="term" value="F:DNA binding"/>
    <property type="evidence" value="ECO:0007669"/>
    <property type="project" value="UniProtKB-UniRule"/>
</dbReference>
<dbReference type="RefSeq" id="WP_066745061.1">
    <property type="nucleotide sequence ID" value="NZ_LXEN01000001.1"/>
</dbReference>
<evidence type="ECO:0000313" key="5">
    <source>
        <dbReference type="EMBL" id="OAT39459.1"/>
    </source>
</evidence>
<dbReference type="Pfam" id="PF05472">
    <property type="entry name" value="Ter"/>
    <property type="match status" value="1"/>
</dbReference>
<evidence type="ECO:0000256" key="4">
    <source>
        <dbReference type="NCBIfam" id="TIGR02648"/>
    </source>
</evidence>
<organism evidence="5 6">
    <name type="scientific">Proteus myxofaciens ATCC 19692</name>
    <dbReference type="NCBI Taxonomy" id="1354337"/>
    <lineage>
        <taxon>Bacteria</taxon>
        <taxon>Pseudomonadati</taxon>
        <taxon>Pseudomonadota</taxon>
        <taxon>Gammaproteobacteria</taxon>
        <taxon>Enterobacterales</taxon>
        <taxon>Morganellaceae</taxon>
        <taxon>Proteus</taxon>
    </lineage>
</organism>
<dbReference type="STRING" id="1354337.M983_0003"/>
<protein>
    <recommendedName>
        <fullName evidence="4">DNA replication terminus site-binding protein</fullName>
    </recommendedName>
</protein>
<evidence type="ECO:0000313" key="6">
    <source>
        <dbReference type="Proteomes" id="UP000094023"/>
    </source>
</evidence>
<dbReference type="AlphaFoldDB" id="A0A198GRH3"/>
<gene>
    <name evidence="5" type="ORF">M983_0003</name>
</gene>